<evidence type="ECO:0000313" key="2">
    <source>
        <dbReference type="Proteomes" id="UP000800984"/>
    </source>
</evidence>
<evidence type="ECO:0000313" key="1">
    <source>
        <dbReference type="EMBL" id="NHM01234.1"/>
    </source>
</evidence>
<dbReference type="RefSeq" id="WP_166076290.1">
    <property type="nucleotide sequence ID" value="NZ_JAAJBT010000002.1"/>
</dbReference>
<accession>A0ABX0I387</accession>
<sequence length="343" mass="39862">MKQLTFFTLFFITTSLFSQEFKTPVEYLQYIGKQEENITKETWKYTKTIAHSTSGRKIENTRKNLIKSIQNAKLNILKLKDGYKGDVEFRDIILEYLRVSEIIITEDYSKIIDLQEVSDQSYDFMEAYVKMQDLVNQRMDDEHEKLNLGQKSFALKYNITISEAQSELGKKMKLSNEVFEYRSVLYLIFFKCNVTDSNLSKAILAKDLSAIQQNSSSLASYVEEGLEKIKAIKPFKNDASLINSTKKSLELYKKTTVEQIPVIIDFFMFNTKFEAAKLNIEKKKPADRTKEEVDNFNAMVKDVNVKINNFNNINSKFDQEKNQLTNSWNSTATQFVSKHVPNE</sequence>
<gene>
    <name evidence="1" type="ORF">G4D72_03805</name>
</gene>
<reference evidence="1 2" key="1">
    <citation type="submission" date="2020-02" db="EMBL/GenBank/DDBJ databases">
        <authorList>
            <person name="Chen W.-M."/>
        </authorList>
    </citation>
    <scope>NUCLEOTIDE SEQUENCE [LARGE SCALE GENOMIC DNA]</scope>
    <source>
        <strain evidence="1 2">KDG-16</strain>
    </source>
</reference>
<dbReference type="Proteomes" id="UP000800984">
    <property type="component" value="Unassembled WGS sequence"/>
</dbReference>
<name>A0ABX0I387_9FLAO</name>
<protein>
    <submittedName>
        <fullName evidence="1">Uncharacterized protein</fullName>
    </submittedName>
</protein>
<proteinExistence type="predicted"/>
<organism evidence="1 2">
    <name type="scientific">Flavobacterium difficile</name>
    <dbReference type="NCBI Taxonomy" id="2709659"/>
    <lineage>
        <taxon>Bacteria</taxon>
        <taxon>Pseudomonadati</taxon>
        <taxon>Bacteroidota</taxon>
        <taxon>Flavobacteriia</taxon>
        <taxon>Flavobacteriales</taxon>
        <taxon>Flavobacteriaceae</taxon>
        <taxon>Flavobacterium</taxon>
    </lineage>
</organism>
<keyword evidence="2" id="KW-1185">Reference proteome</keyword>
<comment type="caution">
    <text evidence="1">The sequence shown here is derived from an EMBL/GenBank/DDBJ whole genome shotgun (WGS) entry which is preliminary data.</text>
</comment>
<dbReference type="EMBL" id="JAAJBT010000002">
    <property type="protein sequence ID" value="NHM01234.1"/>
    <property type="molecule type" value="Genomic_DNA"/>
</dbReference>